<dbReference type="GO" id="GO:0006281">
    <property type="term" value="P:DNA repair"/>
    <property type="evidence" value="ECO:0007669"/>
    <property type="project" value="UniProtKB-KW"/>
</dbReference>
<keyword evidence="2" id="KW-0227">DNA damage</keyword>
<evidence type="ECO:0000256" key="2">
    <source>
        <dbReference type="ARBA" id="ARBA00022763"/>
    </source>
</evidence>
<dbReference type="GO" id="GO:0006334">
    <property type="term" value="P:nucleosome assembly"/>
    <property type="evidence" value="ECO:0007669"/>
    <property type="project" value="TreeGrafter"/>
</dbReference>
<dbReference type="GO" id="GO:0005634">
    <property type="term" value="C:nucleus"/>
    <property type="evidence" value="ECO:0007669"/>
    <property type="project" value="UniProtKB-SubCell"/>
</dbReference>
<feature type="region of interest" description="Disordered" evidence="5">
    <location>
        <begin position="317"/>
        <end position="341"/>
    </location>
</feature>
<feature type="region of interest" description="Disordered" evidence="5">
    <location>
        <begin position="1"/>
        <end position="33"/>
    </location>
</feature>
<keyword evidence="8" id="KW-1185">Reference proteome</keyword>
<evidence type="ECO:0000256" key="4">
    <source>
        <dbReference type="ARBA" id="ARBA00023242"/>
    </source>
</evidence>
<organism evidence="8 9">
    <name type="scientific">Rhodamnia argentea</name>
    <dbReference type="NCBI Taxonomy" id="178133"/>
    <lineage>
        <taxon>Eukaryota</taxon>
        <taxon>Viridiplantae</taxon>
        <taxon>Streptophyta</taxon>
        <taxon>Embryophyta</taxon>
        <taxon>Tracheophyta</taxon>
        <taxon>Spermatophyta</taxon>
        <taxon>Magnoliopsida</taxon>
        <taxon>eudicotyledons</taxon>
        <taxon>Gunneridae</taxon>
        <taxon>Pentapetalae</taxon>
        <taxon>rosids</taxon>
        <taxon>malvids</taxon>
        <taxon>Myrtales</taxon>
        <taxon>Myrtaceae</taxon>
        <taxon>Myrtoideae</taxon>
        <taxon>Myrteae</taxon>
        <taxon>Australasian group</taxon>
        <taxon>Rhodamnia</taxon>
    </lineage>
</organism>
<dbReference type="InterPro" id="IPR022043">
    <property type="entry name" value="CAF1A_DD"/>
</dbReference>
<name>A0A8B8Q2U1_9MYRT</name>
<dbReference type="KEGG" id="rarg:115748359"/>
<dbReference type="Pfam" id="PF12253">
    <property type="entry name" value="CAF1A_dimeriz"/>
    <property type="match status" value="1"/>
</dbReference>
<feature type="compositionally biased region" description="Acidic residues" evidence="5">
    <location>
        <begin position="531"/>
        <end position="547"/>
    </location>
</feature>
<evidence type="ECO:0000259" key="7">
    <source>
        <dbReference type="Pfam" id="PF21796"/>
    </source>
</evidence>
<evidence type="ECO:0000313" key="9">
    <source>
        <dbReference type="RefSeq" id="XP_030540682.2"/>
    </source>
</evidence>
<dbReference type="GeneID" id="115748359"/>
<evidence type="ECO:0000256" key="1">
    <source>
        <dbReference type="ARBA" id="ARBA00004123"/>
    </source>
</evidence>
<dbReference type="InterPro" id="IPR048800">
    <property type="entry name" value="Cac1-like_C"/>
</dbReference>
<feature type="region of interest" description="Disordered" evidence="5">
    <location>
        <begin position="517"/>
        <end position="577"/>
    </location>
</feature>
<comment type="subcellular location">
    <subcellularLocation>
        <location evidence="1">Nucleus</location>
    </subcellularLocation>
</comment>
<proteinExistence type="predicted"/>
<feature type="compositionally biased region" description="Basic and acidic residues" evidence="5">
    <location>
        <begin position="317"/>
        <end position="338"/>
    </location>
</feature>
<evidence type="ECO:0000259" key="6">
    <source>
        <dbReference type="Pfam" id="PF12253"/>
    </source>
</evidence>
<dbReference type="GO" id="GO:0033186">
    <property type="term" value="C:CAF-1 complex"/>
    <property type="evidence" value="ECO:0007669"/>
    <property type="project" value="TreeGrafter"/>
</dbReference>
<evidence type="ECO:0000256" key="5">
    <source>
        <dbReference type="SAM" id="MobiDB-lite"/>
    </source>
</evidence>
<evidence type="ECO:0000313" key="8">
    <source>
        <dbReference type="Proteomes" id="UP000827889"/>
    </source>
</evidence>
<dbReference type="Proteomes" id="UP000827889">
    <property type="component" value="Chromosome 6"/>
</dbReference>
<reference evidence="9" key="1">
    <citation type="submission" date="2025-08" db="UniProtKB">
        <authorList>
            <consortium name="RefSeq"/>
        </authorList>
    </citation>
    <scope>IDENTIFICATION</scope>
    <source>
        <tissue evidence="9">Leaf</tissue>
    </source>
</reference>
<feature type="domain" description="Chromatin assembly factor 1 subunit Cac1-like C-terminal" evidence="7">
    <location>
        <begin position="722"/>
        <end position="772"/>
    </location>
</feature>
<dbReference type="PANTHER" id="PTHR15272:SF0">
    <property type="entry name" value="CHROMATIN ASSEMBLY FACTOR 1 SUBUNIT A"/>
    <property type="match status" value="1"/>
</dbReference>
<keyword evidence="4" id="KW-0539">Nucleus</keyword>
<sequence>MVDAGPTAVDAGDGANGPTLASHPRETLKRKRGVSRSLLKNLSADERRDRVASLNAEIQGLFSYYREMMGQKLALDLSSAECGSTNGAIACCLEEAATPLSKLVEEVYGKLKERNAGGGGGGLTLASVKSGVVFVGQRVMYGVPNADADVLEDDSPSSLWCWETRELKLLPKSVHGLIKIRRTCRRKIHERLCAVSAMLNALEKSEYDPDSELDLLKASEMLRKALNETDLRLLQDSLLQKNRADTAEKEAKLDPKAYIRQLERNKREIEREKKRIDREVQKEKLKAEKELKRLQEEADKEEKRCENEDLELKKQLKKQEEAKKDQRRREKEEAELKKQVALQKQASMMERFLKRSKTTSPVLDDKSSPGLPLSSNAREWIHESVACLMDSALTSNQEITIGQIWNSHLSSWRCLGQSIRSNQEQHWGIRRKPKTEIFKELKLTTANSIKGVAQDDELNLEKLVSGWKERISDDMSTCKAGDKSHPGMRKCVRRKQLLQFDKSHRPAFYGMWPAKSEAVGPRHPLRKDPDLDYDVDSDEEWEEEDPGESLSDCDKDDEESLDEGCSKADEDESEDGFFVPDGYLSENEGVQVDNMEIDDIPVEGMTSSSEQDLGHVIFSALLQQQKHLRNVTEHALRKNQPFIITNLSHEKSTKKMAGEVSAAQKLEQMCLEVLSMLILPGAKLPECLADNILDEDEEDCPTNSKSCSTPAMHAVDVPDSELPTIVSAIQSCSQGINKVVDSLQKKLPAISKTSLRNKVREISDFVDNRWQVKKEILDKLGLSVSPERSGGRAKSAFFSKRCLPPAGGSVNADEIL</sequence>
<feature type="domain" description="Chromatin assembly factor 1 subunit A dimerization" evidence="6">
    <location>
        <begin position="496"/>
        <end position="563"/>
    </location>
</feature>
<dbReference type="PANTHER" id="PTHR15272">
    <property type="entry name" value="CHROMATIN ASSEMBLY FACTOR 1 SUBUNIT A CAF-1 SUBUNIT A"/>
    <property type="match status" value="1"/>
</dbReference>
<accession>A0A8B8Q2U1</accession>
<dbReference type="Pfam" id="PF21796">
    <property type="entry name" value="Cac1_C"/>
    <property type="match status" value="1"/>
</dbReference>
<keyword evidence="3" id="KW-0234">DNA repair</keyword>
<gene>
    <name evidence="9" type="primary">LOC115748359</name>
</gene>
<evidence type="ECO:0000256" key="3">
    <source>
        <dbReference type="ARBA" id="ARBA00023204"/>
    </source>
</evidence>
<dbReference type="RefSeq" id="XP_030540682.2">
    <property type="nucleotide sequence ID" value="XM_030684822.2"/>
</dbReference>
<dbReference type="AlphaFoldDB" id="A0A8B8Q2U1"/>
<protein>
    <submittedName>
        <fullName evidence="9">LOW QUALITY PROTEIN: chromatin assembly factor 1 subunit FAS1</fullName>
    </submittedName>
</protein>